<dbReference type="RefSeq" id="WP_152213296.1">
    <property type="nucleotide sequence ID" value="NZ_WFLN01000007.1"/>
</dbReference>
<dbReference type="InterPro" id="IPR050177">
    <property type="entry name" value="Lipid_A_modif_metabolic_enz"/>
</dbReference>
<dbReference type="SUPFAM" id="SSF51735">
    <property type="entry name" value="NAD(P)-binding Rossmann-fold domains"/>
    <property type="match status" value="1"/>
</dbReference>
<evidence type="ECO:0000313" key="3">
    <source>
        <dbReference type="Proteomes" id="UP000442694"/>
    </source>
</evidence>
<feature type="domain" description="NAD-dependent epimerase/dehydratase" evidence="1">
    <location>
        <begin position="12"/>
        <end position="235"/>
    </location>
</feature>
<dbReference type="Proteomes" id="UP000442694">
    <property type="component" value="Unassembled WGS sequence"/>
</dbReference>
<dbReference type="InterPro" id="IPR001509">
    <property type="entry name" value="Epimerase_deHydtase"/>
</dbReference>
<organism evidence="2 3">
    <name type="scientific">Fluviispira multicolorata</name>
    <dbReference type="NCBI Taxonomy" id="2654512"/>
    <lineage>
        <taxon>Bacteria</taxon>
        <taxon>Pseudomonadati</taxon>
        <taxon>Bdellovibrionota</taxon>
        <taxon>Oligoflexia</taxon>
        <taxon>Silvanigrellales</taxon>
        <taxon>Silvanigrellaceae</taxon>
        <taxon>Fluviispira</taxon>
    </lineage>
</organism>
<protein>
    <submittedName>
        <fullName evidence="2">NAD-dependent epimerase/dehydratase family protein</fullName>
    </submittedName>
</protein>
<sequence length="349" mass="38901">MENIQIHERIGLTGASSFLTTLVLKRLAELSTVKEVHIFDIHSPSVASSKFIFHRVDLTKDEASAEIASTLLENNVTAFIHGSLFSGPTRRKSYHHEVESIGTFHILNAIAEAQIKKLIVHSATFVYGAHPKNPNFIHENYELKFQGPSFVKTRVDVEKQLEDFILNYPECAVTILRFAPILGPNSTNIRARYFMSGIVPKVLGYDPLVQFIHEDDAVRAQIIALTNNIKGVFNIVGRGILPLSTGVHMSGKIPVPFFSALCKTFFSAGYATRIWELPSEIVPFFQFLCVADGKKAETELGFTAKYSSRQALKSMIEANRLRQIGFSVPSSTLGEDEAYATSQGFQRIY</sequence>
<proteinExistence type="predicted"/>
<dbReference type="InterPro" id="IPR036291">
    <property type="entry name" value="NAD(P)-bd_dom_sf"/>
</dbReference>
<dbReference type="Pfam" id="PF01370">
    <property type="entry name" value="Epimerase"/>
    <property type="match status" value="1"/>
</dbReference>
<gene>
    <name evidence="2" type="ORF">GCL57_10485</name>
</gene>
<dbReference type="Gene3D" id="3.40.50.720">
    <property type="entry name" value="NAD(P)-binding Rossmann-like Domain"/>
    <property type="match status" value="1"/>
</dbReference>
<dbReference type="PANTHER" id="PTHR43245:SF52">
    <property type="entry name" value="NAD-DEPENDENT EPIMERASE_DEHYDRATASE"/>
    <property type="match status" value="1"/>
</dbReference>
<reference evidence="2 3" key="1">
    <citation type="submission" date="2019-10" db="EMBL/GenBank/DDBJ databases">
        <title>New genus of Silvanigrellaceae.</title>
        <authorList>
            <person name="Pitt A."/>
            <person name="Hahn M.W."/>
        </authorList>
    </citation>
    <scope>NUCLEOTIDE SEQUENCE [LARGE SCALE GENOMIC DNA]</scope>
    <source>
        <strain evidence="2 3">33A1-SZDP</strain>
    </source>
</reference>
<keyword evidence="3" id="KW-1185">Reference proteome</keyword>
<dbReference type="PANTHER" id="PTHR43245">
    <property type="entry name" value="BIFUNCTIONAL POLYMYXIN RESISTANCE PROTEIN ARNA"/>
    <property type="match status" value="1"/>
</dbReference>
<name>A0A833N3K6_9BACT</name>
<accession>A0A833N3K6</accession>
<evidence type="ECO:0000313" key="2">
    <source>
        <dbReference type="EMBL" id="KAB8029954.1"/>
    </source>
</evidence>
<dbReference type="EMBL" id="WFLN01000007">
    <property type="protein sequence ID" value="KAB8029954.1"/>
    <property type="molecule type" value="Genomic_DNA"/>
</dbReference>
<comment type="caution">
    <text evidence="2">The sequence shown here is derived from an EMBL/GenBank/DDBJ whole genome shotgun (WGS) entry which is preliminary data.</text>
</comment>
<dbReference type="AlphaFoldDB" id="A0A833N3K6"/>
<evidence type="ECO:0000259" key="1">
    <source>
        <dbReference type="Pfam" id="PF01370"/>
    </source>
</evidence>